<dbReference type="SUPFAM" id="SSF55874">
    <property type="entry name" value="ATPase domain of HSP90 chaperone/DNA topoisomerase II/histidine kinase"/>
    <property type="match status" value="1"/>
</dbReference>
<dbReference type="InterPro" id="IPR004358">
    <property type="entry name" value="Sig_transdc_His_kin-like_C"/>
</dbReference>
<organism evidence="10 11">
    <name type="scientific">Desulfomicrobium macestii</name>
    <dbReference type="NCBI Taxonomy" id="90731"/>
    <lineage>
        <taxon>Bacteria</taxon>
        <taxon>Pseudomonadati</taxon>
        <taxon>Thermodesulfobacteriota</taxon>
        <taxon>Desulfovibrionia</taxon>
        <taxon>Desulfovibrionales</taxon>
        <taxon>Desulfomicrobiaceae</taxon>
        <taxon>Desulfomicrobium</taxon>
    </lineage>
</organism>
<proteinExistence type="predicted"/>
<dbReference type="Pfam" id="PF02518">
    <property type="entry name" value="HATPase_c"/>
    <property type="match status" value="1"/>
</dbReference>
<accession>A0ABR9H394</accession>
<keyword evidence="8" id="KW-0902">Two-component regulatory system</keyword>
<dbReference type="EMBL" id="JADBGG010000011">
    <property type="protein sequence ID" value="MBE1425181.1"/>
    <property type="molecule type" value="Genomic_DNA"/>
</dbReference>
<reference evidence="10 11" key="1">
    <citation type="submission" date="2020-10" db="EMBL/GenBank/DDBJ databases">
        <title>Genomic Encyclopedia of Type Strains, Phase IV (KMG-IV): sequencing the most valuable type-strain genomes for metagenomic binning, comparative biology and taxonomic classification.</title>
        <authorList>
            <person name="Goeker M."/>
        </authorList>
    </citation>
    <scope>NUCLEOTIDE SEQUENCE [LARGE SCALE GENOMIC DNA]</scope>
    <source>
        <strain evidence="10 11">DSM 4194</strain>
    </source>
</reference>
<evidence type="ECO:0000313" key="10">
    <source>
        <dbReference type="EMBL" id="MBE1425181.1"/>
    </source>
</evidence>
<keyword evidence="4" id="KW-0808">Transferase</keyword>
<dbReference type="Proteomes" id="UP000639010">
    <property type="component" value="Unassembled WGS sequence"/>
</dbReference>
<feature type="domain" description="Histidine kinase" evidence="9">
    <location>
        <begin position="1"/>
        <end position="110"/>
    </location>
</feature>
<dbReference type="PANTHER" id="PTHR43065">
    <property type="entry name" value="SENSOR HISTIDINE KINASE"/>
    <property type="match status" value="1"/>
</dbReference>
<sequence length="115" mass="12308">MQADRDALKQAIINLLMNSVEALPEEGGLIELWSEPAASGTWIRVRDNGTGMSPEEREHALEPFFTTRNKGTGLGLAIVHTIMQEHGGSIQIETPATGGTTVSLFFPANQTGSST</sequence>
<protein>
    <recommendedName>
        <fullName evidence="2">histidine kinase</fullName>
        <ecNumber evidence="2">2.7.13.3</ecNumber>
    </recommendedName>
</protein>
<dbReference type="InterPro" id="IPR036890">
    <property type="entry name" value="HATPase_C_sf"/>
</dbReference>
<name>A0ABR9H394_9BACT</name>
<dbReference type="InterPro" id="IPR005467">
    <property type="entry name" value="His_kinase_dom"/>
</dbReference>
<dbReference type="SMART" id="SM00387">
    <property type="entry name" value="HATPase_c"/>
    <property type="match status" value="1"/>
</dbReference>
<evidence type="ECO:0000256" key="4">
    <source>
        <dbReference type="ARBA" id="ARBA00022679"/>
    </source>
</evidence>
<dbReference type="Gene3D" id="3.30.565.10">
    <property type="entry name" value="Histidine kinase-like ATPase, C-terminal domain"/>
    <property type="match status" value="1"/>
</dbReference>
<comment type="catalytic activity">
    <reaction evidence="1">
        <text>ATP + protein L-histidine = ADP + protein N-phospho-L-histidine.</text>
        <dbReference type="EC" id="2.7.13.3"/>
    </reaction>
</comment>
<keyword evidence="6 10" id="KW-0418">Kinase</keyword>
<keyword evidence="7" id="KW-0067">ATP-binding</keyword>
<gene>
    <name evidence="10" type="ORF">H4684_001825</name>
</gene>
<dbReference type="PANTHER" id="PTHR43065:SF10">
    <property type="entry name" value="PEROXIDE STRESS-ACTIVATED HISTIDINE KINASE MAK3"/>
    <property type="match status" value="1"/>
</dbReference>
<dbReference type="PROSITE" id="PS50109">
    <property type="entry name" value="HIS_KIN"/>
    <property type="match status" value="1"/>
</dbReference>
<evidence type="ECO:0000256" key="1">
    <source>
        <dbReference type="ARBA" id="ARBA00000085"/>
    </source>
</evidence>
<dbReference type="CDD" id="cd00075">
    <property type="entry name" value="HATPase"/>
    <property type="match status" value="1"/>
</dbReference>
<evidence type="ECO:0000256" key="2">
    <source>
        <dbReference type="ARBA" id="ARBA00012438"/>
    </source>
</evidence>
<evidence type="ECO:0000259" key="9">
    <source>
        <dbReference type="PROSITE" id="PS50109"/>
    </source>
</evidence>
<evidence type="ECO:0000256" key="7">
    <source>
        <dbReference type="ARBA" id="ARBA00022840"/>
    </source>
</evidence>
<evidence type="ECO:0000313" key="11">
    <source>
        <dbReference type="Proteomes" id="UP000639010"/>
    </source>
</evidence>
<dbReference type="RefSeq" id="WP_192623489.1">
    <property type="nucleotide sequence ID" value="NZ_JADBGG010000011.1"/>
</dbReference>
<evidence type="ECO:0000256" key="6">
    <source>
        <dbReference type="ARBA" id="ARBA00022777"/>
    </source>
</evidence>
<dbReference type="PRINTS" id="PR00344">
    <property type="entry name" value="BCTRLSENSOR"/>
</dbReference>
<keyword evidence="3" id="KW-0597">Phosphoprotein</keyword>
<keyword evidence="11" id="KW-1185">Reference proteome</keyword>
<keyword evidence="5" id="KW-0547">Nucleotide-binding</keyword>
<dbReference type="InterPro" id="IPR003594">
    <property type="entry name" value="HATPase_dom"/>
</dbReference>
<dbReference type="EC" id="2.7.13.3" evidence="2"/>
<evidence type="ECO:0000256" key="3">
    <source>
        <dbReference type="ARBA" id="ARBA00022553"/>
    </source>
</evidence>
<dbReference type="GO" id="GO:0016301">
    <property type="term" value="F:kinase activity"/>
    <property type="evidence" value="ECO:0007669"/>
    <property type="project" value="UniProtKB-KW"/>
</dbReference>
<comment type="caution">
    <text evidence="10">The sequence shown here is derived from an EMBL/GenBank/DDBJ whole genome shotgun (WGS) entry which is preliminary data.</text>
</comment>
<evidence type="ECO:0000256" key="8">
    <source>
        <dbReference type="ARBA" id="ARBA00023012"/>
    </source>
</evidence>
<evidence type="ECO:0000256" key="5">
    <source>
        <dbReference type="ARBA" id="ARBA00022741"/>
    </source>
</evidence>